<keyword evidence="7" id="KW-0684">Rhamnose metabolism</keyword>
<comment type="caution">
    <text evidence="10">The sequence shown here is derived from an EMBL/GenBank/DDBJ whole genome shotgun (WGS) entry which is preliminary data.</text>
</comment>
<dbReference type="Proteomes" id="UP000253094">
    <property type="component" value="Unassembled WGS sequence"/>
</dbReference>
<dbReference type="AlphaFoldDB" id="A0A367F4Z9"/>
<dbReference type="OrthoDB" id="9761504at2"/>
<evidence type="ECO:0000256" key="5">
    <source>
        <dbReference type="ARBA" id="ARBA00022840"/>
    </source>
</evidence>
<dbReference type="GO" id="GO:0006071">
    <property type="term" value="P:glycerol metabolic process"/>
    <property type="evidence" value="ECO:0007669"/>
    <property type="project" value="TreeGrafter"/>
</dbReference>
<dbReference type="GO" id="GO:0005829">
    <property type="term" value="C:cytosol"/>
    <property type="evidence" value="ECO:0007669"/>
    <property type="project" value="TreeGrafter"/>
</dbReference>
<evidence type="ECO:0000259" key="8">
    <source>
        <dbReference type="Pfam" id="PF00370"/>
    </source>
</evidence>
<dbReference type="GO" id="GO:0008993">
    <property type="term" value="F:rhamnulokinase activity"/>
    <property type="evidence" value="ECO:0007669"/>
    <property type="project" value="InterPro"/>
</dbReference>
<dbReference type="EMBL" id="QOIL01000022">
    <property type="protein sequence ID" value="RCG25423.1"/>
    <property type="molecule type" value="Genomic_DNA"/>
</dbReference>
<keyword evidence="2" id="KW-0808">Transferase</keyword>
<keyword evidence="4 10" id="KW-0418">Kinase</keyword>
<proteinExistence type="inferred from homology"/>
<dbReference type="Pfam" id="PF00370">
    <property type="entry name" value="FGGY_N"/>
    <property type="match status" value="1"/>
</dbReference>
<evidence type="ECO:0000259" key="9">
    <source>
        <dbReference type="Pfam" id="PF02782"/>
    </source>
</evidence>
<evidence type="ECO:0000313" key="10">
    <source>
        <dbReference type="EMBL" id="RCG25423.1"/>
    </source>
</evidence>
<dbReference type="SUPFAM" id="SSF53067">
    <property type="entry name" value="Actin-like ATPase domain"/>
    <property type="match status" value="2"/>
</dbReference>
<evidence type="ECO:0000256" key="3">
    <source>
        <dbReference type="ARBA" id="ARBA00022741"/>
    </source>
</evidence>
<accession>A0A367F4Z9</accession>
<dbReference type="InterPro" id="IPR013449">
    <property type="entry name" value="Rhamnulokinase"/>
</dbReference>
<sequence length="451" mass="48240">MSAFAAVDLGASSGRVIVSDESLRLSEVHRFANRPVRVSGTLYWDILGLYREIEYGLGLAGPVRSVGIDSWAVDYGLLDSAGKLLGNPVHYRDGRTRAAEPSDELYAASGIQFLAFNTVYQLLADRLDRAETMLLIPDLIAYWLTGEIGAEVTNASTTSLLDVHDRTWARGLIDRLGLPSRIFPPLRRPGDPIGAVPIGDRSAELVTVASHDTASAVVAVPATSERFAYISCGTWSLVGVELTAPVLTSRSFTNEAGIDGTIRYLRNVMGLWLLQECLRAWGEPELEPLLAAAAGSRPFAAVVDADASVFLPPGDMPARIAAECRRTGQDPPADLPAFVRCVMESLALAHRATLRQAIRLTGREVEVIHLVGGGARNALLCQLTADACGLPVVAGPAEATAVGNILVQARPAGVVTSLAEMRALVAGTQRLTRYEPKGDEARWDEVAAVLR</sequence>
<dbReference type="GO" id="GO:0019301">
    <property type="term" value="P:rhamnose catabolic process"/>
    <property type="evidence" value="ECO:0007669"/>
    <property type="project" value="InterPro"/>
</dbReference>
<evidence type="ECO:0000256" key="1">
    <source>
        <dbReference type="ARBA" id="ARBA00009156"/>
    </source>
</evidence>
<dbReference type="Pfam" id="PF02782">
    <property type="entry name" value="FGGY_C"/>
    <property type="match status" value="1"/>
</dbReference>
<evidence type="ECO:0000256" key="6">
    <source>
        <dbReference type="ARBA" id="ARBA00023157"/>
    </source>
</evidence>
<dbReference type="RefSeq" id="WP_114032550.1">
    <property type="nucleotide sequence ID" value="NZ_QOIL01000022.1"/>
</dbReference>
<gene>
    <name evidence="10" type="ORF">DQ384_31670</name>
</gene>
<organism evidence="10 11">
    <name type="scientific">Sphaerisporangium album</name>
    <dbReference type="NCBI Taxonomy" id="509200"/>
    <lineage>
        <taxon>Bacteria</taxon>
        <taxon>Bacillati</taxon>
        <taxon>Actinomycetota</taxon>
        <taxon>Actinomycetes</taxon>
        <taxon>Streptosporangiales</taxon>
        <taxon>Streptosporangiaceae</taxon>
        <taxon>Sphaerisporangium</taxon>
    </lineage>
</organism>
<dbReference type="CDD" id="cd07771">
    <property type="entry name" value="ASKHA_NBD_FGGY_RhaB-like"/>
    <property type="match status" value="1"/>
</dbReference>
<keyword evidence="3" id="KW-0547">Nucleotide-binding</keyword>
<evidence type="ECO:0000313" key="11">
    <source>
        <dbReference type="Proteomes" id="UP000253094"/>
    </source>
</evidence>
<evidence type="ECO:0000256" key="2">
    <source>
        <dbReference type="ARBA" id="ARBA00022679"/>
    </source>
</evidence>
<dbReference type="GO" id="GO:0005524">
    <property type="term" value="F:ATP binding"/>
    <property type="evidence" value="ECO:0007669"/>
    <property type="project" value="UniProtKB-KW"/>
</dbReference>
<dbReference type="GO" id="GO:0004370">
    <property type="term" value="F:glycerol kinase activity"/>
    <property type="evidence" value="ECO:0007669"/>
    <property type="project" value="TreeGrafter"/>
</dbReference>
<dbReference type="PANTHER" id="PTHR10196:SF93">
    <property type="entry name" value="L-RHAMNULOKINASE"/>
    <property type="match status" value="1"/>
</dbReference>
<name>A0A367F4Z9_9ACTN</name>
<evidence type="ECO:0000256" key="4">
    <source>
        <dbReference type="ARBA" id="ARBA00022777"/>
    </source>
</evidence>
<comment type="similarity">
    <text evidence="1">Belongs to the FGGY kinase family.</text>
</comment>
<dbReference type="Gene3D" id="3.30.420.40">
    <property type="match status" value="2"/>
</dbReference>
<dbReference type="InterPro" id="IPR018484">
    <property type="entry name" value="FGGY_N"/>
</dbReference>
<protein>
    <submittedName>
        <fullName evidence="10">Rhamnulokinase</fullName>
    </submittedName>
</protein>
<dbReference type="InterPro" id="IPR018485">
    <property type="entry name" value="FGGY_C"/>
</dbReference>
<dbReference type="InterPro" id="IPR043129">
    <property type="entry name" value="ATPase_NBD"/>
</dbReference>
<feature type="domain" description="Carbohydrate kinase FGGY C-terminal" evidence="9">
    <location>
        <begin position="228"/>
        <end position="410"/>
    </location>
</feature>
<evidence type="ECO:0000256" key="7">
    <source>
        <dbReference type="ARBA" id="ARBA00023308"/>
    </source>
</evidence>
<reference evidence="10 11" key="1">
    <citation type="submission" date="2018-06" db="EMBL/GenBank/DDBJ databases">
        <title>Sphaerisporangium craniellae sp. nov., isolated from a marine sponge in the South China Sea.</title>
        <authorList>
            <person name="Li L."/>
        </authorList>
    </citation>
    <scope>NUCLEOTIDE SEQUENCE [LARGE SCALE GENOMIC DNA]</scope>
    <source>
        <strain evidence="10 11">CCTCC AA 208026</strain>
    </source>
</reference>
<feature type="domain" description="Carbohydrate kinase FGGY N-terminal" evidence="8">
    <location>
        <begin position="63"/>
        <end position="197"/>
    </location>
</feature>
<dbReference type="PANTHER" id="PTHR10196">
    <property type="entry name" value="SUGAR KINASE"/>
    <property type="match status" value="1"/>
</dbReference>
<keyword evidence="5" id="KW-0067">ATP-binding</keyword>
<keyword evidence="6" id="KW-1015">Disulfide bond</keyword>
<keyword evidence="11" id="KW-1185">Reference proteome</keyword>